<proteinExistence type="predicted"/>
<dbReference type="GO" id="GO:0009225">
    <property type="term" value="P:nucleotide-sugar metabolic process"/>
    <property type="evidence" value="ECO:0007669"/>
    <property type="project" value="InterPro"/>
</dbReference>
<evidence type="ECO:0000256" key="2">
    <source>
        <dbReference type="ARBA" id="ARBA00023027"/>
    </source>
</evidence>
<dbReference type="Gene3D" id="3.40.50.720">
    <property type="entry name" value="NAD(P)-binding Rossmann-like Domain"/>
    <property type="match status" value="1"/>
</dbReference>
<protein>
    <submittedName>
        <fullName evidence="5">dTDP-D-glucose 4,6-dehydratase</fullName>
    </submittedName>
</protein>
<dbReference type="NCBIfam" id="TIGR01181">
    <property type="entry name" value="dTDP_gluc_dehyt"/>
    <property type="match status" value="1"/>
</dbReference>
<dbReference type="CDD" id="cd05246">
    <property type="entry name" value="dTDP_GD_SDR_e"/>
    <property type="match status" value="1"/>
</dbReference>
<gene>
    <name evidence="5" type="primary">rfbB</name>
    <name evidence="5" type="ORF">HSBGL_0893</name>
</gene>
<evidence type="ECO:0000313" key="6">
    <source>
        <dbReference type="Proteomes" id="UP000663305"/>
    </source>
</evidence>
<dbReference type="Proteomes" id="UP000663305">
    <property type="component" value="Chromosome"/>
</dbReference>
<dbReference type="FunFam" id="3.40.50.720:FF:000304">
    <property type="entry name" value="UDP-glucose 4,6-dehydratase"/>
    <property type="match status" value="1"/>
</dbReference>
<dbReference type="PANTHER" id="PTHR43000">
    <property type="entry name" value="DTDP-D-GLUCOSE 4,6-DEHYDRATASE-RELATED"/>
    <property type="match status" value="1"/>
</dbReference>
<keyword evidence="3" id="KW-0456">Lyase</keyword>
<dbReference type="RefSeq" id="WP_229125834.1">
    <property type="nucleotide sequence ID" value="NZ_CP064789.1"/>
</dbReference>
<dbReference type="InterPro" id="IPR005888">
    <property type="entry name" value="dTDP_Gluc_deHydtase"/>
</dbReference>
<evidence type="ECO:0000256" key="3">
    <source>
        <dbReference type="ARBA" id="ARBA00023239"/>
    </source>
</evidence>
<accession>A0A897NK41</accession>
<sequence length="306" mass="33500">MRLLVTGGAGFIGSNFVHYVLDTHPDDEVVTLDKLTYAGSRENLAGVLDHPRHRFVEGDICDPTIVSDLVAGVDAVLNFAAESHVDRSIESAKAFVRTNVEGTQTLLEAAVEADIDRFLQVSTDEVYGHTLEGNFSETDSLNPRNPYAATKASADLLVRSYGTTYGLPVIVTRSCNNFGPRQHHEKLVPKLVRRALAGEELPIYGTGANVREWIDVTDNCRAIYTALTEGELGEIYNIGTGDERTNLEVARLVLDAAGGSEDQITFVEDRAGHDLRYAVDASKIRDLGWAPEGTLEEWLTRAVAQR</sequence>
<keyword evidence="2" id="KW-0520">NAD</keyword>
<feature type="domain" description="NAD(P)-binding" evidence="4">
    <location>
        <begin position="4"/>
        <end position="300"/>
    </location>
</feature>
<evidence type="ECO:0000256" key="1">
    <source>
        <dbReference type="ARBA" id="ARBA00001911"/>
    </source>
</evidence>
<organism evidence="5 6">
    <name type="scientific">Halapricum desulfuricans</name>
    <dbReference type="NCBI Taxonomy" id="2841257"/>
    <lineage>
        <taxon>Archaea</taxon>
        <taxon>Methanobacteriati</taxon>
        <taxon>Methanobacteriota</taxon>
        <taxon>Stenosarchaea group</taxon>
        <taxon>Halobacteria</taxon>
        <taxon>Halobacteriales</taxon>
        <taxon>Haloarculaceae</taxon>
        <taxon>Halapricum</taxon>
    </lineage>
</organism>
<dbReference type="EMBL" id="CP064789">
    <property type="protein sequence ID" value="QSG11323.1"/>
    <property type="molecule type" value="Genomic_DNA"/>
</dbReference>
<dbReference type="Pfam" id="PF16363">
    <property type="entry name" value="GDP_Man_Dehyd"/>
    <property type="match status" value="1"/>
</dbReference>
<dbReference type="Gene3D" id="3.90.25.10">
    <property type="entry name" value="UDP-galactose 4-epimerase, domain 1"/>
    <property type="match status" value="1"/>
</dbReference>
<comment type="cofactor">
    <cofactor evidence="1">
        <name>NAD(+)</name>
        <dbReference type="ChEBI" id="CHEBI:57540"/>
    </cofactor>
</comment>
<dbReference type="AlphaFoldDB" id="A0A897NK41"/>
<dbReference type="GO" id="GO:0008460">
    <property type="term" value="F:dTDP-glucose 4,6-dehydratase activity"/>
    <property type="evidence" value="ECO:0007669"/>
    <property type="project" value="InterPro"/>
</dbReference>
<evidence type="ECO:0000259" key="4">
    <source>
        <dbReference type="Pfam" id="PF16363"/>
    </source>
</evidence>
<evidence type="ECO:0000313" key="5">
    <source>
        <dbReference type="EMBL" id="QSG11323.1"/>
    </source>
</evidence>
<dbReference type="InterPro" id="IPR036291">
    <property type="entry name" value="NAD(P)-bd_dom_sf"/>
</dbReference>
<dbReference type="InterPro" id="IPR016040">
    <property type="entry name" value="NAD(P)-bd_dom"/>
</dbReference>
<dbReference type="GeneID" id="68860420"/>
<dbReference type="SUPFAM" id="SSF51735">
    <property type="entry name" value="NAD(P)-binding Rossmann-fold domains"/>
    <property type="match status" value="1"/>
</dbReference>
<reference evidence="5" key="1">
    <citation type="submission" date="2020-11" db="EMBL/GenBank/DDBJ databases">
        <title>Carbohydrate-dependent, anaerobic sulfur respiration: A novel catabolism in halophilic archaea.</title>
        <authorList>
            <person name="Sorokin D.Y."/>
            <person name="Messina E."/>
            <person name="Smedile F."/>
            <person name="La Cono V."/>
            <person name="Hallsworth J.E."/>
            <person name="Yakimov M.M."/>
        </authorList>
    </citation>
    <scope>NUCLEOTIDE SEQUENCE</scope>
    <source>
        <strain evidence="5">HSR-Bgl</strain>
    </source>
</reference>
<name>A0A897NK41_9EURY</name>